<dbReference type="Proteomes" id="UP001163835">
    <property type="component" value="Unassembled WGS sequence"/>
</dbReference>
<protein>
    <submittedName>
        <fullName evidence="1">Uncharacterized protein</fullName>
    </submittedName>
</protein>
<accession>A0ACC1TG58</accession>
<keyword evidence="2" id="KW-1185">Reference proteome</keyword>
<name>A0ACC1TG58_9AGAR</name>
<sequence>MHPSSNNWFESSPRKASMMTFVGLPPLPTVSIAQAQAGLDSTNPNVIVQNFQVVLQDLQAARGIHGELHVQTLSCLHWFFNNAADQDNGLYQLVLHHSRFSNDLPFLTIAQHAGYAPPFNTALEPPLHRQMSALDTALPYHGAGKWEDTVPAFPSLDSFTRDWEELMVSCSGYRTFLTR</sequence>
<gene>
    <name evidence="1" type="ORF">F5876DRAFT_84798</name>
</gene>
<dbReference type="EMBL" id="MU797097">
    <property type="protein sequence ID" value="KAJ3803653.1"/>
    <property type="molecule type" value="Genomic_DNA"/>
</dbReference>
<evidence type="ECO:0000313" key="2">
    <source>
        <dbReference type="Proteomes" id="UP001163835"/>
    </source>
</evidence>
<proteinExistence type="predicted"/>
<comment type="caution">
    <text evidence="1">The sequence shown here is derived from an EMBL/GenBank/DDBJ whole genome shotgun (WGS) entry which is preliminary data.</text>
</comment>
<organism evidence="1 2">
    <name type="scientific">Lentinula aff. lateritia</name>
    <dbReference type="NCBI Taxonomy" id="2804960"/>
    <lineage>
        <taxon>Eukaryota</taxon>
        <taxon>Fungi</taxon>
        <taxon>Dikarya</taxon>
        <taxon>Basidiomycota</taxon>
        <taxon>Agaricomycotina</taxon>
        <taxon>Agaricomycetes</taxon>
        <taxon>Agaricomycetidae</taxon>
        <taxon>Agaricales</taxon>
        <taxon>Marasmiineae</taxon>
        <taxon>Omphalotaceae</taxon>
        <taxon>Lentinula</taxon>
    </lineage>
</organism>
<reference evidence="1" key="1">
    <citation type="submission" date="2022-09" db="EMBL/GenBank/DDBJ databases">
        <title>A Global Phylogenomic Analysis of the Shiitake Genus Lentinula.</title>
        <authorList>
            <consortium name="DOE Joint Genome Institute"/>
            <person name="Sierra-Patev S."/>
            <person name="Min B."/>
            <person name="Naranjo-Ortiz M."/>
            <person name="Looney B."/>
            <person name="Konkel Z."/>
            <person name="Slot J.C."/>
            <person name="Sakamoto Y."/>
            <person name="Steenwyk J.L."/>
            <person name="Rokas A."/>
            <person name="Carro J."/>
            <person name="Camarero S."/>
            <person name="Ferreira P."/>
            <person name="Molpeceres G."/>
            <person name="Ruiz-Duenas F.J."/>
            <person name="Serrano A."/>
            <person name="Henrissat B."/>
            <person name="Drula E."/>
            <person name="Hughes K.W."/>
            <person name="Mata J.L."/>
            <person name="Ishikawa N.K."/>
            <person name="Vargas-Isla R."/>
            <person name="Ushijima S."/>
            <person name="Smith C.A."/>
            <person name="Ahrendt S."/>
            <person name="Andreopoulos W."/>
            <person name="He G."/>
            <person name="Labutti K."/>
            <person name="Lipzen A."/>
            <person name="Ng V."/>
            <person name="Riley R."/>
            <person name="Sandor L."/>
            <person name="Barry K."/>
            <person name="Martinez A.T."/>
            <person name="Xiao Y."/>
            <person name="Gibbons J.G."/>
            <person name="Terashima K."/>
            <person name="Grigoriev I.V."/>
            <person name="Hibbett D.S."/>
        </authorList>
    </citation>
    <scope>NUCLEOTIDE SEQUENCE</scope>
    <source>
        <strain evidence="1">TMI1499</strain>
    </source>
</reference>
<evidence type="ECO:0000313" key="1">
    <source>
        <dbReference type="EMBL" id="KAJ3803653.1"/>
    </source>
</evidence>